<evidence type="ECO:0000313" key="5">
    <source>
        <dbReference type="Proteomes" id="UP000604825"/>
    </source>
</evidence>
<dbReference type="Pfam" id="PF24626">
    <property type="entry name" value="SH3_Tf2-1"/>
    <property type="match status" value="1"/>
</dbReference>
<reference evidence="4" key="1">
    <citation type="submission" date="2020-10" db="EMBL/GenBank/DDBJ databases">
        <authorList>
            <person name="Han B."/>
            <person name="Lu T."/>
            <person name="Zhao Q."/>
            <person name="Huang X."/>
            <person name="Zhao Y."/>
        </authorList>
    </citation>
    <scope>NUCLEOTIDE SEQUENCE</scope>
</reference>
<dbReference type="Proteomes" id="UP000604825">
    <property type="component" value="Unassembled WGS sequence"/>
</dbReference>
<keyword evidence="5" id="KW-1185">Reference proteome</keyword>
<feature type="region of interest" description="Disordered" evidence="1">
    <location>
        <begin position="121"/>
        <end position="159"/>
    </location>
</feature>
<feature type="domain" description="Retrotransposon gag" evidence="2">
    <location>
        <begin position="279"/>
        <end position="372"/>
    </location>
</feature>
<dbReference type="InterPro" id="IPR016197">
    <property type="entry name" value="Chromo-like_dom_sf"/>
</dbReference>
<dbReference type="PANTHER" id="PTHR46148">
    <property type="entry name" value="CHROMO DOMAIN-CONTAINING PROTEIN"/>
    <property type="match status" value="1"/>
</dbReference>
<evidence type="ECO:0000256" key="1">
    <source>
        <dbReference type="SAM" id="MobiDB-lite"/>
    </source>
</evidence>
<organism evidence="4 5">
    <name type="scientific">Miscanthus lutarioriparius</name>
    <dbReference type="NCBI Taxonomy" id="422564"/>
    <lineage>
        <taxon>Eukaryota</taxon>
        <taxon>Viridiplantae</taxon>
        <taxon>Streptophyta</taxon>
        <taxon>Embryophyta</taxon>
        <taxon>Tracheophyta</taxon>
        <taxon>Spermatophyta</taxon>
        <taxon>Magnoliopsida</taxon>
        <taxon>Liliopsida</taxon>
        <taxon>Poales</taxon>
        <taxon>Poaceae</taxon>
        <taxon>PACMAD clade</taxon>
        <taxon>Panicoideae</taxon>
        <taxon>Andropogonodae</taxon>
        <taxon>Andropogoneae</taxon>
        <taxon>Saccharinae</taxon>
        <taxon>Miscanthus</taxon>
    </lineage>
</organism>
<dbReference type="EMBL" id="CAJGYO010000018">
    <property type="protein sequence ID" value="CAD6337855.1"/>
    <property type="molecule type" value="Genomic_DNA"/>
</dbReference>
<dbReference type="SUPFAM" id="SSF54160">
    <property type="entry name" value="Chromo domain-like"/>
    <property type="match status" value="1"/>
</dbReference>
<feature type="compositionally biased region" description="Pro residues" evidence="1">
    <location>
        <begin position="208"/>
        <end position="221"/>
    </location>
</feature>
<accession>A0A811SAD5</accession>
<comment type="caution">
    <text evidence="4">The sequence shown here is derived from an EMBL/GenBank/DDBJ whole genome shotgun (WGS) entry which is preliminary data.</text>
</comment>
<dbReference type="InterPro" id="IPR005162">
    <property type="entry name" value="Retrotrans_gag_dom"/>
</dbReference>
<dbReference type="Gene3D" id="2.40.50.40">
    <property type="match status" value="1"/>
</dbReference>
<evidence type="ECO:0000259" key="2">
    <source>
        <dbReference type="Pfam" id="PF03732"/>
    </source>
</evidence>
<dbReference type="OrthoDB" id="696502at2759"/>
<feature type="compositionally biased region" description="Basic and acidic residues" evidence="1">
    <location>
        <begin position="760"/>
        <end position="773"/>
    </location>
</feature>
<feature type="region of interest" description="Disordered" evidence="1">
    <location>
        <begin position="198"/>
        <end position="242"/>
    </location>
</feature>
<sequence length="788" mass="87023">MDRRFGTRFDIIDRRFDDLEQKIDGTASSSSTRLDALENAAKVFDEWRPGVDGLIDDLRVEVNHLASLKLEVGKISKFMERSMVDGPSTTPGVHGSMPSVLIAKSSSAPASPSAAVFANNPMRSPALKSSPSSPTFRTAPPSPNYKPELPTLPNTRVPHGGFEAAPCPFAGYAANPPNRHRVDQGGFGVVTILLPPHAKGMSSSHSPSPLPLPPAHPPHPPLSHHFESGYQGGSRGDHTGKLPKFDFPRFEGEHPKLWVKQAIHYFRLYRVESVVWVSAATMHFHGPAKHWLSSIEDDLESIEWDVFCAQLLSRFGHNEHELLLRRLFRIRQNGSVADYIEQFVSLVDELKAYAKHPDPLYYVQRFIDGLRDDIKAVLLVHKPSTLDAACVLAELQEEALGVTKRVFRRSDVVPNQKTAWHGGVPLPIPPPRTDAVDGKCSGPVSSSTIDEKFQSLRAARRAQGLCFCCGAKWSRDHRCSEAVQLHLVQELLDIFPEEDIPANDSGPTSPVAAQIMMHLSFFAISWCSFPQDLLFICMALAGSLSGVQQLSPAITVQALIGCPISVLCKWIGVNSGSAFHIRSSLAPRAHQKSAFRFFGPFRILARVGSMAYKLELPAHSLLHLVFHVSQLKKAVGASHQVVPTLPTDFALHLSPEKILQTCSVVRDDVRVSQVLVKWNNLPLELATWEDYEALRQEFPRSTAWGQAANQRKGGRQYSATECYLRRAYEQDGPGYLEATGRQAKAQEAGRTSRPGLNRMVDGDSPKRRSDGDGTMHVIPSWIFTAGHN</sequence>
<dbReference type="PANTHER" id="PTHR46148:SF57">
    <property type="entry name" value="OS12G0499874 PROTEIN"/>
    <property type="match status" value="1"/>
</dbReference>
<feature type="domain" description="Tf2-1-like SH3-like" evidence="3">
    <location>
        <begin position="582"/>
        <end position="634"/>
    </location>
</feature>
<evidence type="ECO:0000313" key="4">
    <source>
        <dbReference type="EMBL" id="CAD6337855.1"/>
    </source>
</evidence>
<dbReference type="AlphaFoldDB" id="A0A811SAD5"/>
<dbReference type="Pfam" id="PF03732">
    <property type="entry name" value="Retrotrans_gag"/>
    <property type="match status" value="1"/>
</dbReference>
<dbReference type="InterPro" id="IPR056924">
    <property type="entry name" value="SH3_Tf2-1"/>
</dbReference>
<gene>
    <name evidence="4" type="ORF">NCGR_LOCUS61953</name>
</gene>
<feature type="region of interest" description="Disordered" evidence="1">
    <location>
        <begin position="739"/>
        <end position="775"/>
    </location>
</feature>
<name>A0A811SAD5_9POAL</name>
<proteinExistence type="predicted"/>
<feature type="compositionally biased region" description="Polar residues" evidence="1">
    <location>
        <begin position="127"/>
        <end position="136"/>
    </location>
</feature>
<protein>
    <recommendedName>
        <fullName evidence="6">Retrotransposon gag domain-containing protein</fullName>
    </recommendedName>
</protein>
<evidence type="ECO:0000259" key="3">
    <source>
        <dbReference type="Pfam" id="PF24626"/>
    </source>
</evidence>
<evidence type="ECO:0008006" key="6">
    <source>
        <dbReference type="Google" id="ProtNLM"/>
    </source>
</evidence>